<reference evidence="1 2" key="1">
    <citation type="submission" date="2020-08" db="EMBL/GenBank/DDBJ databases">
        <title>Genomic Encyclopedia of Type Strains, Phase IV (KMG-IV): sequencing the most valuable type-strain genomes for metagenomic binning, comparative biology and taxonomic classification.</title>
        <authorList>
            <person name="Goeker M."/>
        </authorList>
    </citation>
    <scope>NUCLEOTIDE SEQUENCE [LARGE SCALE GENOMIC DNA]</scope>
    <source>
        <strain evidence="1 2">DSM 101791</strain>
    </source>
</reference>
<organism evidence="1 2">
    <name type="scientific">Deinococcus budaensis</name>
    <dbReference type="NCBI Taxonomy" id="1665626"/>
    <lineage>
        <taxon>Bacteria</taxon>
        <taxon>Thermotogati</taxon>
        <taxon>Deinococcota</taxon>
        <taxon>Deinococci</taxon>
        <taxon>Deinococcales</taxon>
        <taxon>Deinococcaceae</taxon>
        <taxon>Deinococcus</taxon>
    </lineage>
</organism>
<dbReference type="InterPro" id="IPR018777">
    <property type="entry name" value="Replication_initiator_prot_A"/>
</dbReference>
<evidence type="ECO:0000313" key="2">
    <source>
        <dbReference type="Proteomes" id="UP000525389"/>
    </source>
</evidence>
<dbReference type="EMBL" id="JACHFN010000005">
    <property type="protein sequence ID" value="MBB5234254.1"/>
    <property type="molecule type" value="Genomic_DNA"/>
</dbReference>
<evidence type="ECO:0000313" key="1">
    <source>
        <dbReference type="EMBL" id="MBB5234254.1"/>
    </source>
</evidence>
<gene>
    <name evidence="1" type="ORF">HNQ09_001692</name>
</gene>
<sequence>MSKRLIIPEKLTDEHFLARLGLISVQTRIDERSPLNHRWTSRFSINGHDYHVEGFAADFGRPRGVDTDVQIAIETLFERQGCPQDNTIVTTAYELLMLCLMTDKGDNYLRLRESLMRLWRVGFLVSRAYHHPSSPWAMYLNETLNLIQRVRFWSKGARRESPDLSTMDADGRLIIQLSDPVAQSIRAGFTQHLDTMLLSRIEQPVGRGVYRLLQAHRTSEQGGGLRVGLREWASACGIFSPDSDKIRRVLQPAHEELEANAYLEGIEFEGRGAKQVLHYHFRVEPSLDPHLVRDVRELGISEVRAQTLVKGHQQAPERVLASVEYVRAQKNVRSPGVLLADMLTHPQKYILPEGTTRGTLASAAPHPDPRVLEQQIEREQEVRQRQLLELPPVEQWRANQTTLRFMLKAYLSAPQLQHLEEACVSGRLSASQLAHDLSVATARAARADLVHTLMAELDG</sequence>
<name>A0A7W8GF80_9DEIO</name>
<dbReference type="Pfam" id="PF10134">
    <property type="entry name" value="RPA"/>
    <property type="match status" value="1"/>
</dbReference>
<dbReference type="AlphaFoldDB" id="A0A7W8GF80"/>
<dbReference type="Proteomes" id="UP000525389">
    <property type="component" value="Unassembled WGS sequence"/>
</dbReference>
<protein>
    <submittedName>
        <fullName evidence="1">Plasmid replication initiation protein</fullName>
    </submittedName>
</protein>
<dbReference type="RefSeq" id="WP_184027870.1">
    <property type="nucleotide sequence ID" value="NZ_JACHFN010000005.1"/>
</dbReference>
<comment type="caution">
    <text evidence="1">The sequence shown here is derived from an EMBL/GenBank/DDBJ whole genome shotgun (WGS) entry which is preliminary data.</text>
</comment>
<keyword evidence="2" id="KW-1185">Reference proteome</keyword>
<proteinExistence type="predicted"/>
<accession>A0A7W8GF80</accession>